<keyword evidence="2 4" id="KW-1133">Transmembrane helix</keyword>
<dbReference type="GO" id="GO:0022857">
    <property type="term" value="F:transmembrane transporter activity"/>
    <property type="evidence" value="ECO:0007669"/>
    <property type="project" value="InterPro"/>
</dbReference>
<dbReference type="Gene3D" id="1.20.1250.20">
    <property type="entry name" value="MFS general substrate transporter like domains"/>
    <property type="match status" value="2"/>
</dbReference>
<dbReference type="RefSeq" id="WP_148909288.1">
    <property type="nucleotide sequence ID" value="NZ_VNHX01000016.1"/>
</dbReference>
<dbReference type="PANTHER" id="PTHR23526">
    <property type="entry name" value="INTEGRAL MEMBRANE TRANSPORT PROTEIN-RELATED"/>
    <property type="match status" value="1"/>
</dbReference>
<keyword evidence="3 4" id="KW-0472">Membrane</keyword>
<keyword evidence="1 4" id="KW-0812">Transmembrane</keyword>
<feature type="transmembrane region" description="Helical" evidence="4">
    <location>
        <begin position="297"/>
        <end position="319"/>
    </location>
</feature>
<evidence type="ECO:0000313" key="5">
    <source>
        <dbReference type="EMBL" id="TYP92458.1"/>
    </source>
</evidence>
<feature type="transmembrane region" description="Helical" evidence="4">
    <location>
        <begin position="234"/>
        <end position="256"/>
    </location>
</feature>
<dbReference type="PANTHER" id="PTHR23526:SF2">
    <property type="entry name" value="MAJOR FACILITATOR SUPERFAMILY (MFS) PROFILE DOMAIN-CONTAINING PROTEIN"/>
    <property type="match status" value="1"/>
</dbReference>
<reference evidence="5 6" key="1">
    <citation type="submission" date="2019-07" db="EMBL/GenBank/DDBJ databases">
        <title>Genomic Encyclopedia of Archaeal and Bacterial Type Strains, Phase II (KMG-II): from individual species to whole genera.</title>
        <authorList>
            <person name="Goeker M."/>
        </authorList>
    </citation>
    <scope>NUCLEOTIDE SEQUENCE [LARGE SCALE GENOMIC DNA]</scope>
    <source>
        <strain evidence="5 6">DSM 18850</strain>
    </source>
</reference>
<feature type="transmembrane region" description="Helical" evidence="4">
    <location>
        <begin position="20"/>
        <end position="45"/>
    </location>
</feature>
<evidence type="ECO:0000256" key="3">
    <source>
        <dbReference type="ARBA" id="ARBA00023136"/>
    </source>
</evidence>
<evidence type="ECO:0000256" key="4">
    <source>
        <dbReference type="SAM" id="Phobius"/>
    </source>
</evidence>
<feature type="transmembrane region" description="Helical" evidence="4">
    <location>
        <begin position="182"/>
        <end position="203"/>
    </location>
</feature>
<dbReference type="AlphaFoldDB" id="A0A5S5DAN1"/>
<sequence length="491" mass="54876">MLKPKLHLQREEVERGLRMIIVDGLGSEVVVCLTSGAFLVGLAIMLGASNFQIGLLAAFPTLTNLTQVFSVMLIRAYPNRRVITVFSLMLARLPLCFVGLLLYIGDGIGVHMLLLLMFVHYLFSSLAGAGWNSWVKDLVPEERLGRYFSKRSRYMQTTNIVLSLAVAWIVDAVGSGNPERLPYLYGIYFLVAGITGLLGAYFLSKAPEPQSFFTAGNLLKLLELPLRDDNFRRLLWFNGAWVFAINLAIPFFSVFLLKSLGLSMTAVILLTVVGQVFSVLTIQLWGKLSDKYSNKSIISLAAPIYILCILCWIFVGIYSRTALNIMLLFLLYMFTGVSTAGINLALTNIGLKLAPKTDAVVYISIKNIVTAFFSSMGPIVGGWLADFFAVRELRITIEWISPGIREAVKLIYLHEWNFLFLIAAVLAFFSLRLLGRIKENGEVGHMLVKRIMKTRFKSNMKEAFIIGNLMTWHSQIRAILRRKTTDGGVKA</sequence>
<feature type="transmembrane region" description="Helical" evidence="4">
    <location>
        <begin position="51"/>
        <end position="73"/>
    </location>
</feature>
<feature type="transmembrane region" description="Helical" evidence="4">
    <location>
        <begin position="416"/>
        <end position="434"/>
    </location>
</feature>
<feature type="transmembrane region" description="Helical" evidence="4">
    <location>
        <begin position="325"/>
        <end position="347"/>
    </location>
</feature>
<accession>A0A5S5DAN1</accession>
<dbReference type="EMBL" id="VNHX01000016">
    <property type="protein sequence ID" value="TYP92458.1"/>
    <property type="molecule type" value="Genomic_DNA"/>
</dbReference>
<organism evidence="5 6">
    <name type="scientific">Sphingobacterium allocomposti</name>
    <dbReference type="NCBI Taxonomy" id="415956"/>
    <lineage>
        <taxon>Bacteria</taxon>
        <taxon>Pseudomonadati</taxon>
        <taxon>Bacteroidota</taxon>
        <taxon>Sphingobacteriia</taxon>
        <taxon>Sphingobacteriales</taxon>
        <taxon>Sphingobacteriaceae</taxon>
        <taxon>Sphingobacterium</taxon>
    </lineage>
</organism>
<dbReference type="InterPro" id="IPR036259">
    <property type="entry name" value="MFS_trans_sf"/>
</dbReference>
<protein>
    <submittedName>
        <fullName evidence="5">MFS transporter</fullName>
    </submittedName>
</protein>
<dbReference type="InterPro" id="IPR052528">
    <property type="entry name" value="Sugar_transport-like"/>
</dbReference>
<dbReference type="InterPro" id="IPR011701">
    <property type="entry name" value="MFS"/>
</dbReference>
<feature type="transmembrane region" description="Helical" evidence="4">
    <location>
        <begin position="152"/>
        <end position="170"/>
    </location>
</feature>
<feature type="transmembrane region" description="Helical" evidence="4">
    <location>
        <begin position="85"/>
        <end position="104"/>
    </location>
</feature>
<name>A0A5S5DAN1_9SPHI</name>
<dbReference type="SUPFAM" id="SSF103473">
    <property type="entry name" value="MFS general substrate transporter"/>
    <property type="match status" value="1"/>
</dbReference>
<evidence type="ECO:0000256" key="1">
    <source>
        <dbReference type="ARBA" id="ARBA00022692"/>
    </source>
</evidence>
<keyword evidence="6" id="KW-1185">Reference proteome</keyword>
<dbReference type="Pfam" id="PF07690">
    <property type="entry name" value="MFS_1"/>
    <property type="match status" value="1"/>
</dbReference>
<dbReference type="Proteomes" id="UP000325105">
    <property type="component" value="Unassembled WGS sequence"/>
</dbReference>
<proteinExistence type="predicted"/>
<evidence type="ECO:0000256" key="2">
    <source>
        <dbReference type="ARBA" id="ARBA00022989"/>
    </source>
</evidence>
<feature type="transmembrane region" description="Helical" evidence="4">
    <location>
        <begin position="359"/>
        <end position="384"/>
    </location>
</feature>
<gene>
    <name evidence="5" type="ORF">BC792_11660</name>
</gene>
<evidence type="ECO:0000313" key="6">
    <source>
        <dbReference type="Proteomes" id="UP000325105"/>
    </source>
</evidence>
<dbReference type="OrthoDB" id="9772882at2"/>
<comment type="caution">
    <text evidence="5">The sequence shown here is derived from an EMBL/GenBank/DDBJ whole genome shotgun (WGS) entry which is preliminary data.</text>
</comment>
<feature type="transmembrane region" description="Helical" evidence="4">
    <location>
        <begin position="262"/>
        <end position="285"/>
    </location>
</feature>